<dbReference type="AlphaFoldDB" id="A0A2G0CC14"/>
<feature type="domain" description="Methyltransferase" evidence="1">
    <location>
        <begin position="43"/>
        <end position="139"/>
    </location>
</feature>
<sequence>MNNWNFFREAVKNFRSTGAIARASPVLIKRLISAIPSHVPLNVVELGPGEGCITRALLQRLHPESRLTAFEINPAFVRRLQLNQDPRLQVLPIGADRLTDHLAEGSVDFVVSSLPLSMIDQPVKGRIIGQSRRVLKPGGQYLQYQYALQDYGLLKDSFPNVSVSFTLANLPPAFVYSCSLGLL</sequence>
<dbReference type="Proteomes" id="UP000226437">
    <property type="component" value="Unassembled WGS sequence"/>
</dbReference>
<evidence type="ECO:0000313" key="3">
    <source>
        <dbReference type="Proteomes" id="UP000226437"/>
    </source>
</evidence>
<dbReference type="RefSeq" id="WP_099107492.1">
    <property type="nucleotide sequence ID" value="NZ_JAATJF010000003.1"/>
</dbReference>
<protein>
    <recommendedName>
        <fullName evidence="1">Methyltransferase domain-containing protein</fullName>
    </recommendedName>
</protein>
<dbReference type="SUPFAM" id="SSF53335">
    <property type="entry name" value="S-adenosyl-L-methionine-dependent methyltransferases"/>
    <property type="match status" value="1"/>
</dbReference>
<dbReference type="OrthoDB" id="9805585at2"/>
<reference evidence="2 3" key="1">
    <citation type="submission" date="2017-10" db="EMBL/GenBank/DDBJ databases">
        <title>The draft genome sequence of Lewinella marina KCTC 32374.</title>
        <authorList>
            <person name="Wang K."/>
        </authorList>
    </citation>
    <scope>NUCLEOTIDE SEQUENCE [LARGE SCALE GENOMIC DNA]</scope>
    <source>
        <strain evidence="2 3">MKG-38</strain>
    </source>
</reference>
<dbReference type="CDD" id="cd02440">
    <property type="entry name" value="AdoMet_MTases"/>
    <property type="match status" value="1"/>
</dbReference>
<accession>A0A2G0CC14</accession>
<organism evidence="2 3">
    <name type="scientific">Neolewinella marina</name>
    <dbReference type="NCBI Taxonomy" id="438751"/>
    <lineage>
        <taxon>Bacteria</taxon>
        <taxon>Pseudomonadati</taxon>
        <taxon>Bacteroidota</taxon>
        <taxon>Saprospiria</taxon>
        <taxon>Saprospirales</taxon>
        <taxon>Lewinellaceae</taxon>
        <taxon>Neolewinella</taxon>
    </lineage>
</organism>
<dbReference type="Pfam" id="PF13649">
    <property type="entry name" value="Methyltransf_25"/>
    <property type="match status" value="1"/>
</dbReference>
<evidence type="ECO:0000313" key="2">
    <source>
        <dbReference type="EMBL" id="PHK97501.1"/>
    </source>
</evidence>
<comment type="caution">
    <text evidence="2">The sequence shown here is derived from an EMBL/GenBank/DDBJ whole genome shotgun (WGS) entry which is preliminary data.</text>
</comment>
<dbReference type="InterPro" id="IPR041698">
    <property type="entry name" value="Methyltransf_25"/>
</dbReference>
<dbReference type="InterPro" id="IPR029063">
    <property type="entry name" value="SAM-dependent_MTases_sf"/>
</dbReference>
<keyword evidence="3" id="KW-1185">Reference proteome</keyword>
<name>A0A2G0CC14_9BACT</name>
<dbReference type="EMBL" id="PDLO01000008">
    <property type="protein sequence ID" value="PHK97501.1"/>
    <property type="molecule type" value="Genomic_DNA"/>
</dbReference>
<gene>
    <name evidence="2" type="ORF">CGL56_15495</name>
</gene>
<dbReference type="Gene3D" id="3.40.50.150">
    <property type="entry name" value="Vaccinia Virus protein VP39"/>
    <property type="match status" value="1"/>
</dbReference>
<proteinExistence type="predicted"/>
<evidence type="ECO:0000259" key="1">
    <source>
        <dbReference type="Pfam" id="PF13649"/>
    </source>
</evidence>